<proteinExistence type="predicted"/>
<feature type="signal peptide" evidence="2">
    <location>
        <begin position="1"/>
        <end position="23"/>
    </location>
</feature>
<evidence type="ECO:0000313" key="4">
    <source>
        <dbReference type="Proteomes" id="UP001606302"/>
    </source>
</evidence>
<organism evidence="3 4">
    <name type="scientific">Pelomonas lactea</name>
    <dbReference type="NCBI Taxonomy" id="3299030"/>
    <lineage>
        <taxon>Bacteria</taxon>
        <taxon>Pseudomonadati</taxon>
        <taxon>Pseudomonadota</taxon>
        <taxon>Betaproteobacteria</taxon>
        <taxon>Burkholderiales</taxon>
        <taxon>Sphaerotilaceae</taxon>
        <taxon>Roseateles</taxon>
    </lineage>
</organism>
<feature type="compositionally biased region" description="Pro residues" evidence="1">
    <location>
        <begin position="85"/>
        <end position="106"/>
    </location>
</feature>
<name>A0ABW7GDQ2_9BURK</name>
<dbReference type="Proteomes" id="UP001606302">
    <property type="component" value="Unassembled WGS sequence"/>
</dbReference>
<comment type="caution">
    <text evidence="3">The sequence shown here is derived from an EMBL/GenBank/DDBJ whole genome shotgun (WGS) entry which is preliminary data.</text>
</comment>
<feature type="chain" id="PRO_5047070749" description="Type II secretion system protein GspC N-terminal domain-containing protein" evidence="2">
    <location>
        <begin position="24"/>
        <end position="174"/>
    </location>
</feature>
<keyword evidence="2" id="KW-0732">Signal</keyword>
<keyword evidence="4" id="KW-1185">Reference proteome</keyword>
<evidence type="ECO:0008006" key="5">
    <source>
        <dbReference type="Google" id="ProtNLM"/>
    </source>
</evidence>
<feature type="region of interest" description="Disordered" evidence="1">
    <location>
        <begin position="30"/>
        <end position="59"/>
    </location>
</feature>
<sequence>MKKPAPRQLALFGALGLSLAATAWVSRDDAAAEPVVATPRRTVAATTAQPTDWPGPAASERAAWPALDAQARAAWGEAAPVAAAPAPPPAVAAPADEPPPPPSAPPFPYQLVGRLTDGASRAVLNNAQRSAVVGAGEVVDGQWRVEAVEPAGLRLIYLPLGLPQFVPFASSPSA</sequence>
<evidence type="ECO:0000313" key="3">
    <source>
        <dbReference type="EMBL" id="MFG6460075.1"/>
    </source>
</evidence>
<evidence type="ECO:0000256" key="1">
    <source>
        <dbReference type="SAM" id="MobiDB-lite"/>
    </source>
</evidence>
<accession>A0ABW7GDQ2</accession>
<evidence type="ECO:0000256" key="2">
    <source>
        <dbReference type="SAM" id="SignalP"/>
    </source>
</evidence>
<dbReference type="EMBL" id="JBIGHX010000001">
    <property type="protein sequence ID" value="MFG6460075.1"/>
    <property type="molecule type" value="Genomic_DNA"/>
</dbReference>
<feature type="region of interest" description="Disordered" evidence="1">
    <location>
        <begin position="77"/>
        <end position="106"/>
    </location>
</feature>
<gene>
    <name evidence="3" type="ORF">ACG04Q_00745</name>
</gene>
<reference evidence="3 4" key="1">
    <citation type="submission" date="2024-08" db="EMBL/GenBank/DDBJ databases">
        <authorList>
            <person name="Lu H."/>
        </authorList>
    </citation>
    <scope>NUCLEOTIDE SEQUENCE [LARGE SCALE GENOMIC DNA]</scope>
    <source>
        <strain evidence="3 4">DXS20W</strain>
    </source>
</reference>
<dbReference type="RefSeq" id="WP_394508874.1">
    <property type="nucleotide sequence ID" value="NZ_JBIGHX010000001.1"/>
</dbReference>
<feature type="compositionally biased region" description="Low complexity" evidence="1">
    <location>
        <begin position="34"/>
        <end position="48"/>
    </location>
</feature>
<protein>
    <recommendedName>
        <fullName evidence="5">Type II secretion system protein GspC N-terminal domain-containing protein</fullName>
    </recommendedName>
</protein>